<dbReference type="Gene3D" id="1.10.3720.10">
    <property type="entry name" value="MetI-like"/>
    <property type="match status" value="1"/>
</dbReference>
<proteinExistence type="inferred from homology"/>
<dbReference type="GO" id="GO:0005886">
    <property type="term" value="C:plasma membrane"/>
    <property type="evidence" value="ECO:0007669"/>
    <property type="project" value="UniProtKB-SubCell"/>
</dbReference>
<dbReference type="AlphaFoldDB" id="A0A4Z0GUW2"/>
<evidence type="ECO:0000313" key="12">
    <source>
        <dbReference type="EMBL" id="TGB01301.1"/>
    </source>
</evidence>
<evidence type="ECO:0000256" key="10">
    <source>
        <dbReference type="RuleBase" id="RU365097"/>
    </source>
</evidence>
<feature type="transmembrane region" description="Helical" evidence="9">
    <location>
        <begin position="159"/>
        <end position="180"/>
    </location>
</feature>
<comment type="function">
    <text evidence="10">Part of the binding-protein-dependent transport system for molybdenum; probably responsible for the translocation of the substrate across the membrane.</text>
</comment>
<evidence type="ECO:0000256" key="8">
    <source>
        <dbReference type="ARBA" id="ARBA00023136"/>
    </source>
</evidence>
<keyword evidence="8 9" id="KW-0472">Membrane</keyword>
<dbReference type="InterPro" id="IPR035906">
    <property type="entry name" value="MetI-like_sf"/>
</dbReference>
<evidence type="ECO:0000256" key="1">
    <source>
        <dbReference type="ARBA" id="ARBA00004651"/>
    </source>
</evidence>
<dbReference type="NCBIfam" id="TIGR02141">
    <property type="entry name" value="modB_ABC"/>
    <property type="match status" value="1"/>
</dbReference>
<keyword evidence="13" id="KW-1185">Reference proteome</keyword>
<keyword evidence="7 9" id="KW-1133">Transmembrane helix</keyword>
<evidence type="ECO:0000256" key="7">
    <source>
        <dbReference type="ARBA" id="ARBA00022989"/>
    </source>
</evidence>
<keyword evidence="4 10" id="KW-1003">Cell membrane</keyword>
<dbReference type="InterPro" id="IPR000515">
    <property type="entry name" value="MetI-like"/>
</dbReference>
<dbReference type="SUPFAM" id="SSF161098">
    <property type="entry name" value="MetI-like"/>
    <property type="match status" value="1"/>
</dbReference>
<evidence type="ECO:0000256" key="6">
    <source>
        <dbReference type="ARBA" id="ARBA00022692"/>
    </source>
</evidence>
<dbReference type="RefSeq" id="WP_079477463.1">
    <property type="nucleotide sequence ID" value="NZ_FVYZ01000003.1"/>
</dbReference>
<evidence type="ECO:0000256" key="3">
    <source>
        <dbReference type="ARBA" id="ARBA00022448"/>
    </source>
</evidence>
<name>A0A4Z0GUW2_9BACI</name>
<keyword evidence="3 9" id="KW-0813">Transport</keyword>
<feature type="transmembrane region" description="Helical" evidence="9">
    <location>
        <begin position="192"/>
        <end position="212"/>
    </location>
</feature>
<comment type="similarity">
    <text evidence="2 10">Belongs to the binding-protein-dependent transport system permease family. CysTW subfamily.</text>
</comment>
<feature type="transmembrane region" description="Helical" evidence="9">
    <location>
        <begin position="131"/>
        <end position="153"/>
    </location>
</feature>
<dbReference type="PANTHER" id="PTHR30183:SF3">
    <property type="entry name" value="MOLYBDENUM TRANSPORT SYSTEM PERMEASE PROTEIN MODB"/>
    <property type="match status" value="1"/>
</dbReference>
<dbReference type="PANTHER" id="PTHR30183">
    <property type="entry name" value="MOLYBDENUM TRANSPORT SYSTEM PERMEASE PROTEIN MODB"/>
    <property type="match status" value="1"/>
</dbReference>
<dbReference type="STRING" id="192814.GCA_900166575_02552"/>
<dbReference type="Pfam" id="PF00528">
    <property type="entry name" value="BPD_transp_1"/>
    <property type="match status" value="1"/>
</dbReference>
<organism evidence="12 13">
    <name type="scientific">Halobacillus salinus</name>
    <dbReference type="NCBI Taxonomy" id="192814"/>
    <lineage>
        <taxon>Bacteria</taxon>
        <taxon>Bacillati</taxon>
        <taxon>Bacillota</taxon>
        <taxon>Bacilli</taxon>
        <taxon>Bacillales</taxon>
        <taxon>Bacillaceae</taxon>
        <taxon>Halobacillus</taxon>
    </lineage>
</organism>
<feature type="transmembrane region" description="Helical" evidence="9">
    <location>
        <begin position="44"/>
        <end position="64"/>
    </location>
</feature>
<dbReference type="InterPro" id="IPR011867">
    <property type="entry name" value="ModB_ABC"/>
</dbReference>
<evidence type="ECO:0000256" key="5">
    <source>
        <dbReference type="ARBA" id="ARBA00022505"/>
    </source>
</evidence>
<comment type="subcellular location">
    <subcellularLocation>
        <location evidence="1 9">Cell membrane</location>
        <topology evidence="1 9">Multi-pass membrane protein</topology>
    </subcellularLocation>
</comment>
<feature type="transmembrane region" description="Helical" evidence="9">
    <location>
        <begin position="84"/>
        <end position="103"/>
    </location>
</feature>
<keyword evidence="5 10" id="KW-0500">Molybdenum</keyword>
<dbReference type="EMBL" id="SRJC01000007">
    <property type="protein sequence ID" value="TGB01301.1"/>
    <property type="molecule type" value="Genomic_DNA"/>
</dbReference>
<gene>
    <name evidence="12" type="primary">modB</name>
    <name evidence="12" type="ORF">E4663_17685</name>
</gene>
<accession>A0A4Z0GUW2</accession>
<keyword evidence="6 9" id="KW-0812">Transmembrane</keyword>
<dbReference type="Proteomes" id="UP000297982">
    <property type="component" value="Unassembled WGS sequence"/>
</dbReference>
<sequence>MSYSPLFLSLKIATIATIIVFLLGVLSARIISRRIFPGKSIVESVLLLPLVLPPTVVGFGLLYLFGVNGPIGHWLLLLFDYKVVFTWVAAVIAAIVVSFPLMYQSASAAFQNYDPNVENAALTMGASKFKVFFTISLPLAWPGLLAGLVLTFARALGEFGATLMIAGNIPGVTSTIPLAIYSAVEAGRMEQAYTWVIVIIALGFSSVLWLNWWTKRNVMSFKQNS</sequence>
<comment type="caution">
    <text evidence="12">The sequence shown here is derived from an EMBL/GenBank/DDBJ whole genome shotgun (WGS) entry which is preliminary data.</text>
</comment>
<evidence type="ECO:0000256" key="4">
    <source>
        <dbReference type="ARBA" id="ARBA00022475"/>
    </source>
</evidence>
<dbReference type="GO" id="GO:0015098">
    <property type="term" value="F:molybdate ion transmembrane transporter activity"/>
    <property type="evidence" value="ECO:0007669"/>
    <property type="project" value="UniProtKB-UniRule"/>
</dbReference>
<feature type="domain" description="ABC transmembrane type-1" evidence="11">
    <location>
        <begin position="6"/>
        <end position="208"/>
    </location>
</feature>
<reference evidence="12 13" key="1">
    <citation type="journal article" date="2003" name="Int. J. Syst. Evol. Microbiol.">
        <title>Halobacillus salinus sp. nov., isolated from a salt lake on the coast of the East Sea in Korea.</title>
        <authorList>
            <person name="Yoon J.H."/>
            <person name="Kang K.H."/>
            <person name="Park Y.H."/>
        </authorList>
    </citation>
    <scope>NUCLEOTIDE SEQUENCE [LARGE SCALE GENOMIC DNA]</scope>
    <source>
        <strain evidence="12 13">HSL-3</strain>
    </source>
</reference>
<evidence type="ECO:0000256" key="9">
    <source>
        <dbReference type="RuleBase" id="RU363032"/>
    </source>
</evidence>
<evidence type="ECO:0000259" key="11">
    <source>
        <dbReference type="PROSITE" id="PS50928"/>
    </source>
</evidence>
<dbReference type="CDD" id="cd06261">
    <property type="entry name" value="TM_PBP2"/>
    <property type="match status" value="1"/>
</dbReference>
<feature type="transmembrane region" description="Helical" evidence="9">
    <location>
        <begin position="12"/>
        <end position="32"/>
    </location>
</feature>
<evidence type="ECO:0000256" key="2">
    <source>
        <dbReference type="ARBA" id="ARBA00007069"/>
    </source>
</evidence>
<dbReference type="PROSITE" id="PS50928">
    <property type="entry name" value="ABC_TM1"/>
    <property type="match status" value="1"/>
</dbReference>
<protein>
    <recommendedName>
        <fullName evidence="10">Molybdenum transport system permease</fullName>
    </recommendedName>
</protein>
<evidence type="ECO:0000313" key="13">
    <source>
        <dbReference type="Proteomes" id="UP000297982"/>
    </source>
</evidence>
<dbReference type="OrthoDB" id="9795403at2"/>